<dbReference type="Gene3D" id="1.25.40.10">
    <property type="entry name" value="Tetratricopeptide repeat domain"/>
    <property type="match status" value="1"/>
</dbReference>
<comment type="caution">
    <text evidence="2">The sequence shown here is derived from an EMBL/GenBank/DDBJ whole genome shotgun (WGS) entry which is preliminary data.</text>
</comment>
<feature type="non-terminal residue" evidence="2">
    <location>
        <position position="1"/>
    </location>
</feature>
<name>X1LR01_9ZZZZ</name>
<protein>
    <submittedName>
        <fullName evidence="2">Uncharacterized protein</fullName>
    </submittedName>
</protein>
<dbReference type="PANTHER" id="PTHR12558:SF13">
    <property type="entry name" value="CELL DIVISION CYCLE PROTEIN 27 HOMOLOG"/>
    <property type="match status" value="1"/>
</dbReference>
<organism evidence="2">
    <name type="scientific">marine sediment metagenome</name>
    <dbReference type="NCBI Taxonomy" id="412755"/>
    <lineage>
        <taxon>unclassified sequences</taxon>
        <taxon>metagenomes</taxon>
        <taxon>ecological metagenomes</taxon>
    </lineage>
</organism>
<sequence length="193" mass="22813">VRFDFPQSRKMDFFDSHLYWFEGKVFHKQGEIEQGNQCLTRALEIYPGNIDAFEEIAELTNKNKFPQDKFNKFTRAIIKHYQHKIDIEPFSSIHYYYLASVYLVLEEPIDEAINLIKQALLLNPAVLGYQITLARLYAKNKRYQEAIAIIKPLLNLRPYEKDYQELLEEFTNRVKDKDSNKANPPEKPKGSDY</sequence>
<evidence type="ECO:0000256" key="1">
    <source>
        <dbReference type="SAM" id="MobiDB-lite"/>
    </source>
</evidence>
<dbReference type="Pfam" id="PF14559">
    <property type="entry name" value="TPR_19"/>
    <property type="match status" value="1"/>
</dbReference>
<dbReference type="InterPro" id="IPR011990">
    <property type="entry name" value="TPR-like_helical_dom_sf"/>
</dbReference>
<dbReference type="PANTHER" id="PTHR12558">
    <property type="entry name" value="CELL DIVISION CYCLE 16,23,27"/>
    <property type="match status" value="1"/>
</dbReference>
<dbReference type="SMART" id="SM00028">
    <property type="entry name" value="TPR"/>
    <property type="match status" value="3"/>
</dbReference>
<dbReference type="PROSITE" id="PS50005">
    <property type="entry name" value="TPR"/>
    <property type="match status" value="1"/>
</dbReference>
<dbReference type="AlphaFoldDB" id="X1LR01"/>
<accession>X1LR01</accession>
<dbReference type="InterPro" id="IPR019734">
    <property type="entry name" value="TPR_rpt"/>
</dbReference>
<gene>
    <name evidence="2" type="ORF">S06H3_10080</name>
</gene>
<proteinExistence type="predicted"/>
<dbReference type="SUPFAM" id="SSF48452">
    <property type="entry name" value="TPR-like"/>
    <property type="match status" value="1"/>
</dbReference>
<reference evidence="2" key="1">
    <citation type="journal article" date="2014" name="Front. Microbiol.">
        <title>High frequency of phylogenetically diverse reductive dehalogenase-homologous genes in deep subseafloor sedimentary metagenomes.</title>
        <authorList>
            <person name="Kawai M."/>
            <person name="Futagami T."/>
            <person name="Toyoda A."/>
            <person name="Takaki Y."/>
            <person name="Nishi S."/>
            <person name="Hori S."/>
            <person name="Arai W."/>
            <person name="Tsubouchi T."/>
            <person name="Morono Y."/>
            <person name="Uchiyama I."/>
            <person name="Ito T."/>
            <person name="Fujiyama A."/>
            <person name="Inagaki F."/>
            <person name="Takami H."/>
        </authorList>
    </citation>
    <scope>NUCLEOTIDE SEQUENCE</scope>
    <source>
        <strain evidence="2">Expedition CK06-06</strain>
    </source>
</reference>
<dbReference type="EMBL" id="BARV01004592">
    <property type="protein sequence ID" value="GAI04830.1"/>
    <property type="molecule type" value="Genomic_DNA"/>
</dbReference>
<evidence type="ECO:0000313" key="2">
    <source>
        <dbReference type="EMBL" id="GAI04830.1"/>
    </source>
</evidence>
<feature type="region of interest" description="Disordered" evidence="1">
    <location>
        <begin position="174"/>
        <end position="193"/>
    </location>
</feature>